<dbReference type="InterPro" id="IPR048304">
    <property type="entry name" value="UbiD_Rift_dom"/>
</dbReference>
<feature type="domain" description="3-octaprenyl-4-hydroxybenzoate carboxy-lyase-like Rift-related" evidence="1">
    <location>
        <begin position="9"/>
        <end position="209"/>
    </location>
</feature>
<reference evidence="2" key="1">
    <citation type="journal article" date="2014" name="Front. Microbiol.">
        <title>High frequency of phylogenetically diverse reductive dehalogenase-homologous genes in deep subseafloor sedimentary metagenomes.</title>
        <authorList>
            <person name="Kawai M."/>
            <person name="Futagami T."/>
            <person name="Toyoda A."/>
            <person name="Takaki Y."/>
            <person name="Nishi S."/>
            <person name="Hori S."/>
            <person name="Arai W."/>
            <person name="Tsubouchi T."/>
            <person name="Morono Y."/>
            <person name="Uchiyama I."/>
            <person name="Ito T."/>
            <person name="Fujiyama A."/>
            <person name="Inagaki F."/>
            <person name="Takami H."/>
        </authorList>
    </citation>
    <scope>NUCLEOTIDE SEQUENCE</scope>
    <source>
        <strain evidence="2">Expedition CK06-06</strain>
    </source>
</reference>
<dbReference type="GO" id="GO:0033494">
    <property type="term" value="P:ferulate metabolic process"/>
    <property type="evidence" value="ECO:0007669"/>
    <property type="project" value="TreeGrafter"/>
</dbReference>
<dbReference type="AlphaFoldDB" id="X0WAZ4"/>
<feature type="non-terminal residue" evidence="2">
    <location>
        <position position="1"/>
    </location>
</feature>
<protein>
    <recommendedName>
        <fullName evidence="1">3-octaprenyl-4-hydroxybenzoate carboxy-lyase-like Rift-related domain-containing protein</fullName>
    </recommendedName>
</protein>
<sequence length="260" mass="28424">PVHPPKILDPKDAPCKENKWTGDDIDLMKLPVPLQHAGDAERMLQSAGVNTCQTPDGKWTSWSINRSAVHDKNTMKGYWIAPNQHNGMVWAQWAEKGEDMPFAIAFGVPPVCAWQSASRIPDNVSEYDVASQMLNAPIEMVKCETNDLLVPATSEIVVEGVVSASEMLMEGPYGEHAGYHFEHKYAPKQRQDITCVTFRNNAILPTAVPAVTPNSTVIGIAVCNSGDVVLALKKEGFPVIDGLATIESSGSWFVLRVKND</sequence>
<dbReference type="GO" id="GO:0005737">
    <property type="term" value="C:cytoplasm"/>
    <property type="evidence" value="ECO:0007669"/>
    <property type="project" value="TreeGrafter"/>
</dbReference>
<dbReference type="Pfam" id="PF01977">
    <property type="entry name" value="UbiD"/>
    <property type="match status" value="1"/>
</dbReference>
<dbReference type="EMBL" id="BARS01032953">
    <property type="protein sequence ID" value="GAG20382.1"/>
    <property type="molecule type" value="Genomic_DNA"/>
</dbReference>
<gene>
    <name evidence="2" type="ORF">S01H1_51087</name>
</gene>
<dbReference type="SUPFAM" id="SSF50475">
    <property type="entry name" value="FMN-binding split barrel"/>
    <property type="match status" value="1"/>
</dbReference>
<feature type="non-terminal residue" evidence="2">
    <location>
        <position position="260"/>
    </location>
</feature>
<comment type="caution">
    <text evidence="2">The sequence shown here is derived from an EMBL/GenBank/DDBJ whole genome shotgun (WGS) entry which is preliminary data.</text>
</comment>
<dbReference type="InterPro" id="IPR002830">
    <property type="entry name" value="UbiD"/>
</dbReference>
<dbReference type="PANTHER" id="PTHR30108">
    <property type="entry name" value="3-OCTAPRENYL-4-HYDROXYBENZOATE CARBOXY-LYASE-RELATED"/>
    <property type="match status" value="1"/>
</dbReference>
<proteinExistence type="predicted"/>
<accession>X0WAZ4</accession>
<evidence type="ECO:0000259" key="1">
    <source>
        <dbReference type="Pfam" id="PF01977"/>
    </source>
</evidence>
<evidence type="ECO:0000313" key="2">
    <source>
        <dbReference type="EMBL" id="GAG20382.1"/>
    </source>
</evidence>
<dbReference type="PANTHER" id="PTHR30108:SF17">
    <property type="entry name" value="FERULIC ACID DECARBOXYLASE 1"/>
    <property type="match status" value="1"/>
</dbReference>
<organism evidence="2">
    <name type="scientific">marine sediment metagenome</name>
    <dbReference type="NCBI Taxonomy" id="412755"/>
    <lineage>
        <taxon>unclassified sequences</taxon>
        <taxon>metagenomes</taxon>
        <taxon>ecological metagenomes</taxon>
    </lineage>
</organism>
<dbReference type="GO" id="GO:0016831">
    <property type="term" value="F:carboxy-lyase activity"/>
    <property type="evidence" value="ECO:0007669"/>
    <property type="project" value="InterPro"/>
</dbReference>
<name>X0WAZ4_9ZZZZ</name>
<dbReference type="GO" id="GO:0046281">
    <property type="term" value="P:cinnamic acid catabolic process"/>
    <property type="evidence" value="ECO:0007669"/>
    <property type="project" value="TreeGrafter"/>
</dbReference>